<keyword evidence="6" id="KW-1185">Reference proteome</keyword>
<keyword evidence="3" id="KW-0804">Transcription</keyword>
<dbReference type="PANTHER" id="PTHR43537">
    <property type="entry name" value="TRANSCRIPTIONAL REGULATOR, GNTR FAMILY"/>
    <property type="match status" value="1"/>
</dbReference>
<reference evidence="5" key="1">
    <citation type="submission" date="2022-10" db="EMBL/GenBank/DDBJ databases">
        <title>Description of Fervidibacillus gen. nov. in the family Fervidibacillaceae fam. nov. with two species, Fervidibacillus albus sp. nov., and Fervidibacillus halotolerans sp. nov., isolated from tidal flat sediments.</title>
        <authorList>
            <person name="Kwon K.K."/>
            <person name="Yang S.-H."/>
        </authorList>
    </citation>
    <scope>NUCLEOTIDE SEQUENCE</scope>
    <source>
        <strain evidence="5">JCM 19140</strain>
    </source>
</reference>
<dbReference type="Proteomes" id="UP001209318">
    <property type="component" value="Unassembled WGS sequence"/>
</dbReference>
<dbReference type="GO" id="GO:0043565">
    <property type="term" value="F:sequence-specific DNA binding"/>
    <property type="evidence" value="ECO:0007669"/>
    <property type="project" value="InterPro"/>
</dbReference>
<organism evidence="5 6">
    <name type="scientific">Perspicuibacillus lycopersici</name>
    <dbReference type="NCBI Taxonomy" id="1325689"/>
    <lineage>
        <taxon>Bacteria</taxon>
        <taxon>Bacillati</taxon>
        <taxon>Bacillota</taxon>
        <taxon>Bacilli</taxon>
        <taxon>Bacillales</taxon>
        <taxon>Bacillaceae</taxon>
        <taxon>Perspicuibacillus</taxon>
    </lineage>
</organism>
<gene>
    <name evidence="5" type="ORF">OEV98_05540</name>
</gene>
<keyword evidence="2" id="KW-0238">DNA-binding</keyword>
<dbReference type="Gene3D" id="1.20.120.530">
    <property type="entry name" value="GntR ligand-binding domain-like"/>
    <property type="match status" value="1"/>
</dbReference>
<dbReference type="SMART" id="SM00345">
    <property type="entry name" value="HTH_GNTR"/>
    <property type="match status" value="1"/>
</dbReference>
<dbReference type="PANTHER" id="PTHR43537:SF24">
    <property type="entry name" value="GLUCONATE OPERON TRANSCRIPTIONAL REPRESSOR"/>
    <property type="match status" value="1"/>
</dbReference>
<dbReference type="InterPro" id="IPR000485">
    <property type="entry name" value="AsnC-type_HTH_dom"/>
</dbReference>
<dbReference type="SUPFAM" id="SSF46785">
    <property type="entry name" value="Winged helix' DNA-binding domain"/>
    <property type="match status" value="1"/>
</dbReference>
<dbReference type="InterPro" id="IPR036388">
    <property type="entry name" value="WH-like_DNA-bd_sf"/>
</dbReference>
<evidence type="ECO:0000313" key="6">
    <source>
        <dbReference type="Proteomes" id="UP001209318"/>
    </source>
</evidence>
<evidence type="ECO:0000313" key="5">
    <source>
        <dbReference type="EMBL" id="MCU9613012.1"/>
    </source>
</evidence>
<evidence type="ECO:0000259" key="4">
    <source>
        <dbReference type="PROSITE" id="PS50949"/>
    </source>
</evidence>
<dbReference type="SUPFAM" id="SSF48008">
    <property type="entry name" value="GntR ligand-binding domain-like"/>
    <property type="match status" value="1"/>
</dbReference>
<feature type="domain" description="HTH gntR-type" evidence="4">
    <location>
        <begin position="7"/>
        <end position="74"/>
    </location>
</feature>
<name>A0AAE3IRB8_9BACI</name>
<dbReference type="InterPro" id="IPR011711">
    <property type="entry name" value="GntR_C"/>
</dbReference>
<evidence type="ECO:0000256" key="2">
    <source>
        <dbReference type="ARBA" id="ARBA00023125"/>
    </source>
</evidence>
<dbReference type="CDD" id="cd07377">
    <property type="entry name" value="WHTH_GntR"/>
    <property type="match status" value="1"/>
</dbReference>
<protein>
    <submittedName>
        <fullName evidence="5">GntR family transcriptional regulator</fullName>
    </submittedName>
</protein>
<dbReference type="PRINTS" id="PR00033">
    <property type="entry name" value="HTHASNC"/>
</dbReference>
<dbReference type="PRINTS" id="PR00035">
    <property type="entry name" value="HTHGNTR"/>
</dbReference>
<evidence type="ECO:0000256" key="3">
    <source>
        <dbReference type="ARBA" id="ARBA00023163"/>
    </source>
</evidence>
<dbReference type="PROSITE" id="PS50949">
    <property type="entry name" value="HTH_GNTR"/>
    <property type="match status" value="1"/>
</dbReference>
<sequence length="205" mass="24064">MVENNKMSAFEVTYEKIRDMIFNGELSNGQKITETKLAEQLGVSRTPIREAIKRLEQEKLIAENRVANPTDRDYQNIFEMRILIEKYAIVKAVQFFTDSDVEEMERLVEIGYSGTKEETMEANKAFHERIVAATKNDVMIDYFNQMQSIIYLFRKTVLHYKRPGLIDEHKAIVDAIKDRDASRAERLIEEHLQADLDFALYYLRK</sequence>
<dbReference type="EMBL" id="JAOUSF010000002">
    <property type="protein sequence ID" value="MCU9613012.1"/>
    <property type="molecule type" value="Genomic_DNA"/>
</dbReference>
<dbReference type="Pfam" id="PF07729">
    <property type="entry name" value="FCD"/>
    <property type="match status" value="1"/>
</dbReference>
<dbReference type="AlphaFoldDB" id="A0AAE3IRB8"/>
<evidence type="ECO:0000256" key="1">
    <source>
        <dbReference type="ARBA" id="ARBA00023015"/>
    </source>
</evidence>
<accession>A0AAE3IRB8</accession>
<dbReference type="InterPro" id="IPR008920">
    <property type="entry name" value="TF_FadR/GntR_C"/>
</dbReference>
<dbReference type="Pfam" id="PF00392">
    <property type="entry name" value="GntR"/>
    <property type="match status" value="1"/>
</dbReference>
<dbReference type="InterPro" id="IPR000524">
    <property type="entry name" value="Tscrpt_reg_HTH_GntR"/>
</dbReference>
<dbReference type="InterPro" id="IPR036390">
    <property type="entry name" value="WH_DNA-bd_sf"/>
</dbReference>
<dbReference type="Gene3D" id="1.10.10.10">
    <property type="entry name" value="Winged helix-like DNA-binding domain superfamily/Winged helix DNA-binding domain"/>
    <property type="match status" value="1"/>
</dbReference>
<dbReference type="GO" id="GO:0003700">
    <property type="term" value="F:DNA-binding transcription factor activity"/>
    <property type="evidence" value="ECO:0007669"/>
    <property type="project" value="InterPro"/>
</dbReference>
<proteinExistence type="predicted"/>
<keyword evidence="1" id="KW-0805">Transcription regulation</keyword>
<dbReference type="SMART" id="SM00895">
    <property type="entry name" value="FCD"/>
    <property type="match status" value="1"/>
</dbReference>
<dbReference type="RefSeq" id="WP_263072716.1">
    <property type="nucleotide sequence ID" value="NZ_JAOUSF010000002.1"/>
</dbReference>
<comment type="caution">
    <text evidence="5">The sequence shown here is derived from an EMBL/GenBank/DDBJ whole genome shotgun (WGS) entry which is preliminary data.</text>
</comment>